<comment type="function">
    <text evidence="1">Mitochondrial DNA endonuclease involved in intron homing.</text>
</comment>
<keyword evidence="3" id="KW-0496">Mitochondrion</keyword>
<dbReference type="GO" id="GO:0005739">
    <property type="term" value="C:mitochondrion"/>
    <property type="evidence" value="ECO:0007669"/>
    <property type="project" value="UniProtKB-ARBA"/>
</dbReference>
<dbReference type="InterPro" id="IPR027434">
    <property type="entry name" value="Homing_endonucl"/>
</dbReference>
<geneLocation type="mitochondrion" evidence="3"/>
<dbReference type="EMBL" id="MH878687">
    <property type="protein sequence ID" value="QCB16506.1"/>
    <property type="molecule type" value="Genomic_DNA"/>
</dbReference>
<evidence type="ECO:0000256" key="1">
    <source>
        <dbReference type="ARBA" id="ARBA00002670"/>
    </source>
</evidence>
<proteinExistence type="predicted"/>
<dbReference type="Gene3D" id="3.10.28.10">
    <property type="entry name" value="Homing endonucleases"/>
    <property type="match status" value="2"/>
</dbReference>
<reference evidence="3" key="1">
    <citation type="journal article" date="2019" name="BMC Genomics">
        <title>Mobile genetic elements explain size variation in the mitochondrial genomes of four closely-related Armillaria species.</title>
        <authorList>
            <person name="Kolesnikova A.I."/>
            <person name="Putintseva Y.A."/>
            <person name="Simonov E.P."/>
            <person name="Biriukov V.V."/>
            <person name="Oreshkova N.V."/>
            <person name="Pavlov I.N."/>
            <person name="Sharov V.V."/>
            <person name="Kuzmin D.A."/>
            <person name="Anderson J.B."/>
            <person name="Krutovsky K.V."/>
        </authorList>
    </citation>
    <scope>NUCLEOTIDE SEQUENCE</scope>
</reference>
<dbReference type="PANTHER" id="PTHR36181">
    <property type="entry name" value="INTRON-ENCODED ENDONUCLEASE AI3-RELATED"/>
    <property type="match status" value="1"/>
</dbReference>
<dbReference type="Pfam" id="PF00961">
    <property type="entry name" value="LAGLIDADG_1"/>
    <property type="match status" value="1"/>
</dbReference>
<protein>
    <recommendedName>
        <fullName evidence="2">Homing endonuclease LAGLIDADG domain-containing protein</fullName>
    </recommendedName>
</protein>
<dbReference type="GO" id="GO:0004519">
    <property type="term" value="F:endonuclease activity"/>
    <property type="evidence" value="ECO:0007669"/>
    <property type="project" value="InterPro"/>
</dbReference>
<dbReference type="InterPro" id="IPR004860">
    <property type="entry name" value="LAGLIDADG_dom"/>
</dbReference>
<dbReference type="PANTHER" id="PTHR36181:SF4">
    <property type="entry name" value="LAGLIDADG ENDONUCLEASE"/>
    <property type="match status" value="1"/>
</dbReference>
<organism evidence="3">
    <name type="scientific">Armillaria gallica</name>
    <name type="common">Bulbous honey fungus</name>
    <name type="synonym">Armillaria bulbosa</name>
    <dbReference type="NCBI Taxonomy" id="47427"/>
    <lineage>
        <taxon>Eukaryota</taxon>
        <taxon>Fungi</taxon>
        <taxon>Dikarya</taxon>
        <taxon>Basidiomycota</taxon>
        <taxon>Agaricomycotina</taxon>
        <taxon>Agaricomycetes</taxon>
        <taxon>Agaricomycetidae</taxon>
        <taxon>Agaricales</taxon>
        <taxon>Marasmiineae</taxon>
        <taxon>Physalacriaceae</taxon>
        <taxon>Armillaria</taxon>
    </lineage>
</organism>
<accession>A0A4D6FGG8</accession>
<evidence type="ECO:0000259" key="2">
    <source>
        <dbReference type="Pfam" id="PF00961"/>
    </source>
</evidence>
<sequence>MLSRSIAATVLKSSVLLKLGGIERKEGFNFDSFKKEIKKEVTQTWLERFIGFFEGDGTLTAHAKGFTFCIYSIHKPTLQKIQSVLGFGQIYFDANSVKWSYRVEKRKDIFLIMLILNGNLVLTHRYYKLISVANEFNNKFFKGKGFPKKLNIQYHGTIPTLKDSWLSGFVDAEGHFGLPIELGRKAISQYISITFEIGQNGEKWLFELLKELFKGGILFTSKSKKVEGHNRIVFKGVKLGANPVTLVFDYFDNFPVYTKCLYWMEFYP</sequence>
<dbReference type="InterPro" id="IPR051289">
    <property type="entry name" value="LAGLIDADG_Endonuclease"/>
</dbReference>
<dbReference type="AlphaFoldDB" id="A0A4D6FGG8"/>
<gene>
    <name evidence="3" type="primary">oi2cox1</name>
</gene>
<feature type="domain" description="Homing endonuclease LAGLIDADG" evidence="2">
    <location>
        <begin position="166"/>
        <end position="259"/>
    </location>
</feature>
<dbReference type="SUPFAM" id="SSF55608">
    <property type="entry name" value="Homing endonucleases"/>
    <property type="match status" value="2"/>
</dbReference>
<name>A0A4D6FGG8_ARMGA</name>
<evidence type="ECO:0000313" key="3">
    <source>
        <dbReference type="EMBL" id="QCB16506.1"/>
    </source>
</evidence>